<dbReference type="RefSeq" id="WP_376801348.1">
    <property type="nucleotide sequence ID" value="NZ_DBNB01000021.1"/>
</dbReference>
<accession>A0A1W9HXT0</accession>
<organism evidence="3 4">
    <name type="scientific">Candidatus Raskinella chloraquaticus</name>
    <dbReference type="NCBI Taxonomy" id="1951219"/>
    <lineage>
        <taxon>Bacteria</taxon>
        <taxon>Pseudomonadati</taxon>
        <taxon>Pseudomonadota</taxon>
        <taxon>Alphaproteobacteria</taxon>
        <taxon>Hyphomicrobiales</taxon>
        <taxon>Phreatobacteraceae</taxon>
        <taxon>Candidatus Raskinella</taxon>
    </lineage>
</organism>
<dbReference type="Gene3D" id="2.30.30.240">
    <property type="entry name" value="PRC-barrel domain"/>
    <property type="match status" value="1"/>
</dbReference>
<evidence type="ECO:0000313" key="3">
    <source>
        <dbReference type="EMBL" id="OQW52200.1"/>
    </source>
</evidence>
<evidence type="ECO:0000259" key="2">
    <source>
        <dbReference type="Pfam" id="PF05239"/>
    </source>
</evidence>
<dbReference type="SUPFAM" id="SSF50346">
    <property type="entry name" value="PRC-barrel domain"/>
    <property type="match status" value="1"/>
</dbReference>
<evidence type="ECO:0000313" key="4">
    <source>
        <dbReference type="Proteomes" id="UP000192872"/>
    </source>
</evidence>
<dbReference type="PANTHER" id="PTHR36505">
    <property type="entry name" value="BLR1072 PROTEIN"/>
    <property type="match status" value="1"/>
</dbReference>
<evidence type="ECO:0000256" key="1">
    <source>
        <dbReference type="SAM" id="SignalP"/>
    </source>
</evidence>
<dbReference type="Pfam" id="PF05239">
    <property type="entry name" value="PRC"/>
    <property type="match status" value="1"/>
</dbReference>
<feature type="signal peptide" evidence="1">
    <location>
        <begin position="1"/>
        <end position="21"/>
    </location>
</feature>
<dbReference type="InterPro" id="IPR011033">
    <property type="entry name" value="PRC_barrel-like_sf"/>
</dbReference>
<feature type="domain" description="PRC-barrel" evidence="2">
    <location>
        <begin position="41"/>
        <end position="96"/>
    </location>
</feature>
<keyword evidence="1" id="KW-0732">Signal</keyword>
<dbReference type="EMBL" id="LWDL01000015">
    <property type="protein sequence ID" value="OQW52200.1"/>
    <property type="molecule type" value="Genomic_DNA"/>
</dbReference>
<name>A0A1W9HXT0_9HYPH</name>
<protein>
    <recommendedName>
        <fullName evidence="2">PRC-barrel domain-containing protein</fullName>
    </recommendedName>
</protein>
<dbReference type="AlphaFoldDB" id="A0A1W9HXT0"/>
<sequence>MRYLKSSVLILALAAASAAFAAGTLPVIPTDSVTVTMYYKQTVYDQADKKLGDVDDVLINRSGQITGFIVGVGGFVGVGEKDVAVPFSAISVTTKDGKHYLSMTESKESLTSAVGYKYDRNLMTWVAAK</sequence>
<dbReference type="InterPro" id="IPR027275">
    <property type="entry name" value="PRC-brl_dom"/>
</dbReference>
<feature type="chain" id="PRO_5012326004" description="PRC-barrel domain-containing protein" evidence="1">
    <location>
        <begin position="22"/>
        <end position="129"/>
    </location>
</feature>
<dbReference type="Proteomes" id="UP000192872">
    <property type="component" value="Unassembled WGS sequence"/>
</dbReference>
<dbReference type="STRING" id="1827387.A4S15_08555"/>
<comment type="caution">
    <text evidence="3">The sequence shown here is derived from an EMBL/GenBank/DDBJ whole genome shotgun (WGS) entry which is preliminary data.</text>
</comment>
<reference evidence="3 4" key="1">
    <citation type="journal article" date="2017" name="Water Res.">
        <title>Comammox in drinking water systems.</title>
        <authorList>
            <person name="Wang Y."/>
            <person name="Ma L."/>
            <person name="Mao Y."/>
            <person name="Jiang X."/>
            <person name="Xia Y."/>
            <person name="Yu K."/>
            <person name="Li B."/>
            <person name="Zhang T."/>
        </authorList>
    </citation>
    <scope>NUCLEOTIDE SEQUENCE [LARGE SCALE GENOMIC DNA]</scope>
    <source>
        <strain evidence="3">SG_bin8</strain>
    </source>
</reference>
<proteinExistence type="predicted"/>
<gene>
    <name evidence="3" type="ORF">A4S15_08555</name>
</gene>
<dbReference type="PANTHER" id="PTHR36505:SF1">
    <property type="entry name" value="BLR1072 PROTEIN"/>
    <property type="match status" value="1"/>
</dbReference>